<evidence type="ECO:0000313" key="2">
    <source>
        <dbReference type="EMBL" id="CDT78768.1"/>
    </source>
</evidence>
<dbReference type="AlphaFoldDB" id="A0A069A6J2"/>
<name>A0A069A6J2_CLODI</name>
<sequence>MGLWLRAHVIGLFENYLGAELISSICICTIRESARVTTL</sequence>
<reference evidence="1" key="1">
    <citation type="submission" date="2014-07" db="EMBL/GenBank/DDBJ databases">
        <authorList>
            <person name="Monot Marc"/>
        </authorList>
    </citation>
    <scope>NUCLEOTIDE SEQUENCE</scope>
    <source>
        <strain evidence="2">7032989</strain>
    </source>
</reference>
<accession>A0A069A6J2</accession>
<evidence type="ECO:0000313" key="1">
    <source>
        <dbReference type="EMBL" id="CDS83761.1"/>
    </source>
</evidence>
<organism evidence="1">
    <name type="scientific">Clostridioides difficile</name>
    <name type="common">Peptoclostridium difficile</name>
    <dbReference type="NCBI Taxonomy" id="1496"/>
    <lineage>
        <taxon>Bacteria</taxon>
        <taxon>Bacillati</taxon>
        <taxon>Bacillota</taxon>
        <taxon>Clostridia</taxon>
        <taxon>Peptostreptococcales</taxon>
        <taxon>Peptostreptococcaceae</taxon>
        <taxon>Clostridioides</taxon>
    </lineage>
</organism>
<protein>
    <submittedName>
        <fullName evidence="1">Uncharacterized protein</fullName>
    </submittedName>
</protein>
<proteinExistence type="predicted"/>
<gene>
    <name evidence="2" type="ORF">BN1095_780006</name>
    <name evidence="1" type="ORF">BN1096_230006</name>
</gene>
<dbReference type="EMBL" id="LK932473">
    <property type="protein sequence ID" value="CDS83761.1"/>
    <property type="molecule type" value="Genomic_DNA"/>
</dbReference>
<dbReference type="EMBL" id="LK933493">
    <property type="protein sequence ID" value="CDT78768.1"/>
    <property type="molecule type" value="Genomic_DNA"/>
</dbReference>